<organism evidence="1 2">
    <name type="scientific">Eschrichtius robustus</name>
    <name type="common">California gray whale</name>
    <name type="synonym">Eschrichtius gibbosus</name>
    <dbReference type="NCBI Taxonomy" id="9764"/>
    <lineage>
        <taxon>Eukaryota</taxon>
        <taxon>Metazoa</taxon>
        <taxon>Chordata</taxon>
        <taxon>Craniata</taxon>
        <taxon>Vertebrata</taxon>
        <taxon>Euteleostomi</taxon>
        <taxon>Mammalia</taxon>
        <taxon>Eutheria</taxon>
        <taxon>Laurasiatheria</taxon>
        <taxon>Artiodactyla</taxon>
        <taxon>Whippomorpha</taxon>
        <taxon>Cetacea</taxon>
        <taxon>Mysticeti</taxon>
        <taxon>Eschrichtiidae</taxon>
        <taxon>Eschrichtius</taxon>
    </lineage>
</organism>
<dbReference type="Proteomes" id="UP001159641">
    <property type="component" value="Unassembled WGS sequence"/>
</dbReference>
<gene>
    <name evidence="1" type="ORF">J1605_021634</name>
</gene>
<dbReference type="EMBL" id="JAIQCJ010001387">
    <property type="protein sequence ID" value="KAJ8789936.1"/>
    <property type="molecule type" value="Genomic_DNA"/>
</dbReference>
<sequence length="194" mass="21214">MQNPLSNFLSDDSHLSSHILSKFATIKRNGDVMKNQKLQRNIGRTTHHFLNNVFEMEKVTGCLLLESLSDCILPSLYFGIHEVVPVVRRGVPLTDCHPVLQGGHERSLIQTGLGSEPSRQLLTAISGEVGCPAPGDPGPVRRGGPAGGPPVPRKAEFLFLSPRFFNARIISLKKRLKKKFASTGNPSYGPEPLL</sequence>
<proteinExistence type="predicted"/>
<evidence type="ECO:0000313" key="2">
    <source>
        <dbReference type="Proteomes" id="UP001159641"/>
    </source>
</evidence>
<keyword evidence="2" id="KW-1185">Reference proteome</keyword>
<protein>
    <submittedName>
        <fullName evidence="1">Uncharacterized protein</fullName>
    </submittedName>
</protein>
<reference evidence="1 2" key="1">
    <citation type="submission" date="2022-11" db="EMBL/GenBank/DDBJ databases">
        <title>Whole genome sequence of Eschrichtius robustus ER-17-0199.</title>
        <authorList>
            <person name="Bruniche-Olsen A."/>
            <person name="Black A.N."/>
            <person name="Fields C.J."/>
            <person name="Walden K."/>
            <person name="Dewoody J.A."/>
        </authorList>
    </citation>
    <scope>NUCLEOTIDE SEQUENCE [LARGE SCALE GENOMIC DNA]</scope>
    <source>
        <strain evidence="1">ER-17-0199</strain>
        <tissue evidence="1">Blubber</tissue>
    </source>
</reference>
<dbReference type="AlphaFoldDB" id="A0AB34HFZ1"/>
<comment type="caution">
    <text evidence="1">The sequence shown here is derived from an EMBL/GenBank/DDBJ whole genome shotgun (WGS) entry which is preliminary data.</text>
</comment>
<evidence type="ECO:0000313" key="1">
    <source>
        <dbReference type="EMBL" id="KAJ8789936.1"/>
    </source>
</evidence>
<accession>A0AB34HFZ1</accession>
<name>A0AB34HFZ1_ESCRO</name>